<dbReference type="EMBL" id="KQ427364">
    <property type="protein sequence ID" value="KOF67143.1"/>
    <property type="molecule type" value="Genomic_DNA"/>
</dbReference>
<gene>
    <name evidence="1" type="ORF">OCBIM_22010359mg</name>
</gene>
<accession>A0A0L8FR76</accession>
<evidence type="ECO:0000313" key="1">
    <source>
        <dbReference type="EMBL" id="KOF67143.1"/>
    </source>
</evidence>
<dbReference type="AlphaFoldDB" id="A0A0L8FR76"/>
<organism evidence="1">
    <name type="scientific">Octopus bimaculoides</name>
    <name type="common">California two-spotted octopus</name>
    <dbReference type="NCBI Taxonomy" id="37653"/>
    <lineage>
        <taxon>Eukaryota</taxon>
        <taxon>Metazoa</taxon>
        <taxon>Spiralia</taxon>
        <taxon>Lophotrochozoa</taxon>
        <taxon>Mollusca</taxon>
        <taxon>Cephalopoda</taxon>
        <taxon>Coleoidea</taxon>
        <taxon>Octopodiformes</taxon>
        <taxon>Octopoda</taxon>
        <taxon>Incirrata</taxon>
        <taxon>Octopodidae</taxon>
        <taxon>Octopus</taxon>
    </lineage>
</organism>
<protein>
    <submittedName>
        <fullName evidence="1">Uncharacterized protein</fullName>
    </submittedName>
</protein>
<reference evidence="1" key="1">
    <citation type="submission" date="2015-07" db="EMBL/GenBank/DDBJ databases">
        <title>MeaNS - Measles Nucleotide Surveillance Program.</title>
        <authorList>
            <person name="Tran T."/>
            <person name="Druce J."/>
        </authorList>
    </citation>
    <scope>NUCLEOTIDE SEQUENCE</scope>
    <source>
        <strain evidence="1">UCB-OBI-ISO-001</strain>
        <tissue evidence="1">Gonad</tissue>
    </source>
</reference>
<name>A0A0L8FR76_OCTBM</name>
<proteinExistence type="predicted"/>
<sequence>MSNIDLILHMILGWHPTIFCMVNIKTFITAANTSSKCIKWPCKTCITRIKQY</sequence>